<evidence type="ECO:0000256" key="2">
    <source>
        <dbReference type="ARBA" id="ARBA00022679"/>
    </source>
</evidence>
<dbReference type="PANTHER" id="PTHR12526">
    <property type="entry name" value="GLYCOSYLTRANSFERASE"/>
    <property type="match status" value="1"/>
</dbReference>
<dbReference type="Proteomes" id="UP001224997">
    <property type="component" value="Unassembled WGS sequence"/>
</dbReference>
<dbReference type="EMBL" id="JAVAMQ010000010">
    <property type="protein sequence ID" value="MDP5307819.1"/>
    <property type="molecule type" value="Genomic_DNA"/>
</dbReference>
<gene>
    <name evidence="4" type="ORF">Q5Y72_12035</name>
</gene>
<evidence type="ECO:0000256" key="1">
    <source>
        <dbReference type="ARBA" id="ARBA00022676"/>
    </source>
</evidence>
<keyword evidence="2 4" id="KW-0808">Transferase</keyword>
<name>A0ABT9JDQ5_9RHOB</name>
<dbReference type="CDD" id="cd03801">
    <property type="entry name" value="GT4_PimA-like"/>
    <property type="match status" value="1"/>
</dbReference>
<dbReference type="SUPFAM" id="SSF53756">
    <property type="entry name" value="UDP-Glycosyltransferase/glycogen phosphorylase"/>
    <property type="match status" value="1"/>
</dbReference>
<keyword evidence="5" id="KW-1185">Reference proteome</keyword>
<dbReference type="RefSeq" id="WP_305963669.1">
    <property type="nucleotide sequence ID" value="NZ_JAVAMQ010000010.1"/>
</dbReference>
<sequence length="428" mass="46808">MSDATPPKILIVAPNASARFGGEAFLPLNYFRILSRRGHPVHLIAHHRNAEELLALPDCDPARMHFVPDTRWHRLIWRAFARFPERVRDLIGGGLMTWLNELYQARLIRQLVAAGEVDVIHQPIPVSPLIPSSLHRFGVPLVIGPMNGGMDYPPGYEDHEGGATRASILMGRRLALLLNRINPGKHRAAVLLVANERTRRALPDPHHPRIETLIENGIDFTRWRAPPAAPNGDGGRPPSAPGRLRLVFLGRFVGWKAIDITLRAVALARAGGADVTLDLLGDGEGRPALEALAHDLGIAGHVVFHGFQPQDRCAEVLAQSDALVLNSLRECGGAVVLEAMAMGLPVVASAWGGPLDYLNAQSGILVHPVPREEFPQRLAGAFATLAHDPALRARMGQAGQQIVRRDFDWEAKVDQMLQVYREALDPAS</sequence>
<organism evidence="4 5">
    <name type="scientific">Paracoccus spongiarum</name>
    <dbReference type="NCBI Taxonomy" id="3064387"/>
    <lineage>
        <taxon>Bacteria</taxon>
        <taxon>Pseudomonadati</taxon>
        <taxon>Pseudomonadota</taxon>
        <taxon>Alphaproteobacteria</taxon>
        <taxon>Rhodobacterales</taxon>
        <taxon>Paracoccaceae</taxon>
        <taxon>Paracoccus</taxon>
    </lineage>
</organism>
<accession>A0ABT9JDQ5</accession>
<dbReference type="InterPro" id="IPR001296">
    <property type="entry name" value="Glyco_trans_1"/>
</dbReference>
<proteinExistence type="predicted"/>
<reference evidence="4 5" key="1">
    <citation type="submission" date="2023-08" db="EMBL/GenBank/DDBJ databases">
        <authorList>
            <person name="Park J.-S."/>
        </authorList>
    </citation>
    <scope>NUCLEOTIDE SEQUENCE [LARGE SCALE GENOMIC DNA]</scope>
    <source>
        <strain evidence="4 5">2205BS29-5</strain>
    </source>
</reference>
<evidence type="ECO:0000259" key="3">
    <source>
        <dbReference type="Pfam" id="PF00534"/>
    </source>
</evidence>
<dbReference type="Pfam" id="PF00534">
    <property type="entry name" value="Glycos_transf_1"/>
    <property type="match status" value="1"/>
</dbReference>
<feature type="domain" description="Glycosyl transferase family 1" evidence="3">
    <location>
        <begin position="242"/>
        <end position="401"/>
    </location>
</feature>
<keyword evidence="1 4" id="KW-0328">Glycosyltransferase</keyword>
<protein>
    <submittedName>
        <fullName evidence="4">Glycosyltransferase family 4 protein</fullName>
        <ecNumber evidence="4">2.4.-.-</ecNumber>
    </submittedName>
</protein>
<evidence type="ECO:0000313" key="4">
    <source>
        <dbReference type="EMBL" id="MDP5307819.1"/>
    </source>
</evidence>
<dbReference type="EC" id="2.4.-.-" evidence="4"/>
<dbReference type="PANTHER" id="PTHR12526:SF510">
    <property type="entry name" value="D-INOSITOL 3-PHOSPHATE GLYCOSYLTRANSFERASE"/>
    <property type="match status" value="1"/>
</dbReference>
<dbReference type="Gene3D" id="3.40.50.2000">
    <property type="entry name" value="Glycogen Phosphorylase B"/>
    <property type="match status" value="2"/>
</dbReference>
<evidence type="ECO:0000313" key="5">
    <source>
        <dbReference type="Proteomes" id="UP001224997"/>
    </source>
</evidence>
<comment type="caution">
    <text evidence="4">The sequence shown here is derived from an EMBL/GenBank/DDBJ whole genome shotgun (WGS) entry which is preliminary data.</text>
</comment>
<dbReference type="GO" id="GO:0016757">
    <property type="term" value="F:glycosyltransferase activity"/>
    <property type="evidence" value="ECO:0007669"/>
    <property type="project" value="UniProtKB-KW"/>
</dbReference>